<dbReference type="InterPro" id="IPR050275">
    <property type="entry name" value="PGM_Phosphatase"/>
</dbReference>
<sequence>MRLFLIRHPQPIIAKGLCYGRTDLDVTDAEVKQVAERLISDLPRKAALYSSPLQRCAKLAQYLAYQFPTPKFDARLVEMDFGLWEMQAWDAIERAEIDAWAANPIHYSVGGGETVLQMAQRVSDFYTDLLRWHQHELNEVIVICHAGTIRMLQACALANNAEQVALSAATTTESVDYGNHVIVNISNNMKID</sequence>
<dbReference type="SUPFAM" id="SSF53254">
    <property type="entry name" value="Phosphoglycerate mutase-like"/>
    <property type="match status" value="1"/>
</dbReference>
<keyword evidence="2" id="KW-1185">Reference proteome</keyword>
<protein>
    <submittedName>
        <fullName evidence="1">Phosphoglycerate mutase</fullName>
    </submittedName>
</protein>
<dbReference type="SMART" id="SM00855">
    <property type="entry name" value="PGAM"/>
    <property type="match status" value="1"/>
</dbReference>
<dbReference type="RefSeq" id="WP_133328593.1">
    <property type="nucleotide sequence ID" value="NZ_SMYL01000005.1"/>
</dbReference>
<accession>A0A4R5W0N0</accession>
<dbReference type="CDD" id="cd07067">
    <property type="entry name" value="HP_PGM_like"/>
    <property type="match status" value="1"/>
</dbReference>
<dbReference type="GO" id="GO:0005737">
    <property type="term" value="C:cytoplasm"/>
    <property type="evidence" value="ECO:0007669"/>
    <property type="project" value="TreeGrafter"/>
</dbReference>
<reference evidence="1 2" key="1">
    <citation type="submission" date="2019-03" db="EMBL/GenBank/DDBJ databases">
        <title>Sapientia aquatica gen. nov., sp. nov., isolated from a crater lake.</title>
        <authorList>
            <person name="Felfoldi T."/>
            <person name="Szabo A."/>
            <person name="Toth E."/>
            <person name="Schumann P."/>
            <person name="Keki Z."/>
            <person name="Marialigeti K."/>
            <person name="Mathe I."/>
        </authorList>
    </citation>
    <scope>NUCLEOTIDE SEQUENCE [LARGE SCALE GENOMIC DNA]</scope>
    <source>
        <strain evidence="1 2">SA-152</strain>
    </source>
</reference>
<comment type="caution">
    <text evidence="1">The sequence shown here is derived from an EMBL/GenBank/DDBJ whole genome shotgun (WGS) entry which is preliminary data.</text>
</comment>
<dbReference type="OrthoDB" id="5296884at2"/>
<dbReference type="Proteomes" id="UP000294829">
    <property type="component" value="Unassembled WGS sequence"/>
</dbReference>
<dbReference type="InterPro" id="IPR013078">
    <property type="entry name" value="His_Pase_superF_clade-1"/>
</dbReference>
<evidence type="ECO:0000313" key="2">
    <source>
        <dbReference type="Proteomes" id="UP000294829"/>
    </source>
</evidence>
<dbReference type="AlphaFoldDB" id="A0A4R5W0N0"/>
<dbReference type="Gene3D" id="3.40.50.1240">
    <property type="entry name" value="Phosphoglycerate mutase-like"/>
    <property type="match status" value="1"/>
</dbReference>
<dbReference type="PANTHER" id="PTHR48100:SF1">
    <property type="entry name" value="HISTIDINE PHOSPHATASE FAMILY PROTEIN-RELATED"/>
    <property type="match status" value="1"/>
</dbReference>
<dbReference type="Pfam" id="PF00300">
    <property type="entry name" value="His_Phos_1"/>
    <property type="match status" value="1"/>
</dbReference>
<dbReference type="PANTHER" id="PTHR48100">
    <property type="entry name" value="BROAD-SPECIFICITY PHOSPHATASE YOR283W-RELATED"/>
    <property type="match status" value="1"/>
</dbReference>
<gene>
    <name evidence="1" type="ORF">E2I14_11475</name>
</gene>
<organism evidence="1 2">
    <name type="scientific">Sapientia aquatica</name>
    <dbReference type="NCBI Taxonomy" id="1549640"/>
    <lineage>
        <taxon>Bacteria</taxon>
        <taxon>Pseudomonadati</taxon>
        <taxon>Pseudomonadota</taxon>
        <taxon>Betaproteobacteria</taxon>
        <taxon>Burkholderiales</taxon>
        <taxon>Oxalobacteraceae</taxon>
        <taxon>Sapientia</taxon>
    </lineage>
</organism>
<evidence type="ECO:0000313" key="1">
    <source>
        <dbReference type="EMBL" id="TDK65565.1"/>
    </source>
</evidence>
<dbReference type="GO" id="GO:0016791">
    <property type="term" value="F:phosphatase activity"/>
    <property type="evidence" value="ECO:0007669"/>
    <property type="project" value="TreeGrafter"/>
</dbReference>
<name>A0A4R5W0N0_9BURK</name>
<proteinExistence type="predicted"/>
<dbReference type="EMBL" id="SMYL01000005">
    <property type="protein sequence ID" value="TDK65565.1"/>
    <property type="molecule type" value="Genomic_DNA"/>
</dbReference>
<dbReference type="InterPro" id="IPR029033">
    <property type="entry name" value="His_PPase_superfam"/>
</dbReference>